<evidence type="ECO:0000259" key="7">
    <source>
        <dbReference type="PROSITE" id="PS50048"/>
    </source>
</evidence>
<sequence>MGSPQGNEDHEERSSLPRRPRLRIANACQACRLRKVKCDGVRPDCSRCLEKRKQCVYIDDPFAVRQQTKRKSTTRREQPIRSHAVSPTSASVVNLQSIEVSTIAGPSYRIDDPERNREPTLDQERAYYTPHAQFSGEVEAAVDDRAGLAPSGTSNFVPFVDAPLFGDLVLHSPGSDVDLAKKLPPRAYADRLVGVYWQHVHPIEPVLDRDQFLLDYDGIYNTPLGLAHEGRTLRLSILNLVFALAVQRQELTPLQQRNEEGNGYFQRAWSLLPPDTAFWKPGSLELVQCLMLMNRYLHCTTNRQKTWMTAGFAMRIAQSLQCYLAYDLPSGESSNEERLKRQIWTSCVGLDRCVSWSLGTISTLFPVLPSHSAEGSCSISSTGNQQLDKSHVELLHLELYEIGNQIQLAQTQSRNIFAAKLGLPRPYQQEEYHAVAVQLDACLDKWENRIPSKWKLQELSRVVDRETRTHGYLLHVRLLLHRMFLFRPMLARVYSTRSHLIGDQAAYNRHSLSDRIIKDCAMVCVESAQKLTKLIIDTLEPHEPMGLLPWWYRIYYLHIAGTNFLASMFSPDLFTQSVSQSWGELMSALRAHEHLSTYVQQCIRTFEMLSTRITQTRNLNMDNSNVLMENQGWDYFSNDIFQDLGLNFDNFLFGGGVMIDVRLSSGANSPDSVCGEKPQNEDRDMDATGSMLPRDRTRYSTPT</sequence>
<keyword evidence="1" id="KW-0479">Metal-binding</keyword>
<keyword evidence="4" id="KW-0804">Transcription</keyword>
<dbReference type="Gene3D" id="4.10.240.10">
    <property type="entry name" value="Zn(2)-C6 fungal-type DNA-binding domain"/>
    <property type="match status" value="1"/>
</dbReference>
<evidence type="ECO:0000256" key="6">
    <source>
        <dbReference type="SAM" id="MobiDB-lite"/>
    </source>
</evidence>
<evidence type="ECO:0000256" key="4">
    <source>
        <dbReference type="ARBA" id="ARBA00023163"/>
    </source>
</evidence>
<accession>B8MPM1</accession>
<dbReference type="OMA" id="CLMLMNR"/>
<evidence type="ECO:0000313" key="9">
    <source>
        <dbReference type="Proteomes" id="UP000001745"/>
    </source>
</evidence>
<dbReference type="Pfam" id="PF00172">
    <property type="entry name" value="Zn_clus"/>
    <property type="match status" value="1"/>
</dbReference>
<feature type="region of interest" description="Disordered" evidence="6">
    <location>
        <begin position="67"/>
        <end position="88"/>
    </location>
</feature>
<keyword evidence="3" id="KW-0238">DNA-binding</keyword>
<evidence type="ECO:0000313" key="8">
    <source>
        <dbReference type="EMBL" id="EED14460.1"/>
    </source>
</evidence>
<keyword evidence="5" id="KW-0539">Nucleus</keyword>
<dbReference type="SUPFAM" id="SSF57701">
    <property type="entry name" value="Zn2/Cys6 DNA-binding domain"/>
    <property type="match status" value="1"/>
</dbReference>
<evidence type="ECO:0000256" key="3">
    <source>
        <dbReference type="ARBA" id="ARBA00023125"/>
    </source>
</evidence>
<dbReference type="GO" id="GO:0008270">
    <property type="term" value="F:zinc ion binding"/>
    <property type="evidence" value="ECO:0007669"/>
    <property type="project" value="InterPro"/>
</dbReference>
<protein>
    <submittedName>
        <fullName evidence="8">Fungal specific transcription factor, putative</fullName>
    </submittedName>
</protein>
<dbReference type="GO" id="GO:0006351">
    <property type="term" value="P:DNA-templated transcription"/>
    <property type="evidence" value="ECO:0007669"/>
    <property type="project" value="InterPro"/>
</dbReference>
<dbReference type="PhylomeDB" id="B8MPM1"/>
<dbReference type="eggNOG" id="ENOG502RBGV">
    <property type="taxonomic scope" value="Eukaryota"/>
</dbReference>
<gene>
    <name evidence="8" type="ORF">TSTA_106700</name>
</gene>
<dbReference type="SMART" id="SM00066">
    <property type="entry name" value="GAL4"/>
    <property type="match status" value="1"/>
</dbReference>
<dbReference type="Pfam" id="PF04082">
    <property type="entry name" value="Fungal_trans"/>
    <property type="match status" value="1"/>
</dbReference>
<dbReference type="PANTHER" id="PTHR47424">
    <property type="entry name" value="REGULATORY PROTEIN GAL4"/>
    <property type="match status" value="1"/>
</dbReference>
<dbReference type="AlphaFoldDB" id="B8MPM1"/>
<keyword evidence="9" id="KW-1185">Reference proteome</keyword>
<dbReference type="PROSITE" id="PS50048">
    <property type="entry name" value="ZN2_CY6_FUNGAL_2"/>
    <property type="match status" value="1"/>
</dbReference>
<dbReference type="STRING" id="441959.B8MPM1"/>
<evidence type="ECO:0000256" key="1">
    <source>
        <dbReference type="ARBA" id="ARBA00022723"/>
    </source>
</evidence>
<dbReference type="CDD" id="cd00067">
    <property type="entry name" value="GAL4"/>
    <property type="match status" value="1"/>
</dbReference>
<dbReference type="GeneID" id="8103570"/>
<dbReference type="OrthoDB" id="424974at2759"/>
<proteinExistence type="predicted"/>
<evidence type="ECO:0000256" key="5">
    <source>
        <dbReference type="ARBA" id="ARBA00023242"/>
    </source>
</evidence>
<dbReference type="InterPro" id="IPR007219">
    <property type="entry name" value="XnlR_reg_dom"/>
</dbReference>
<dbReference type="VEuPathDB" id="FungiDB:TSTA_106700"/>
<dbReference type="InterPro" id="IPR051127">
    <property type="entry name" value="Fungal_SecMet_Regulators"/>
</dbReference>
<dbReference type="GO" id="GO:0000978">
    <property type="term" value="F:RNA polymerase II cis-regulatory region sequence-specific DNA binding"/>
    <property type="evidence" value="ECO:0007669"/>
    <property type="project" value="TreeGrafter"/>
</dbReference>
<dbReference type="RefSeq" id="XP_002486698.1">
    <property type="nucleotide sequence ID" value="XM_002486653.1"/>
</dbReference>
<reference evidence="9" key="1">
    <citation type="journal article" date="2015" name="Genome Announc.">
        <title>Genome sequence of the AIDS-associated pathogen Penicillium marneffei (ATCC18224) and its near taxonomic relative Talaromyces stipitatus (ATCC10500).</title>
        <authorList>
            <person name="Nierman W.C."/>
            <person name="Fedorova-Abrams N.D."/>
            <person name="Andrianopoulos A."/>
        </authorList>
    </citation>
    <scope>NUCLEOTIDE SEQUENCE [LARGE SCALE GENOMIC DNA]</scope>
    <source>
        <strain evidence="9">ATCC 10500 / CBS 375.48 / QM 6759 / NRRL 1006</strain>
    </source>
</reference>
<dbReference type="GO" id="GO:0005634">
    <property type="term" value="C:nucleus"/>
    <property type="evidence" value="ECO:0007669"/>
    <property type="project" value="TreeGrafter"/>
</dbReference>
<dbReference type="GO" id="GO:0000981">
    <property type="term" value="F:DNA-binding transcription factor activity, RNA polymerase II-specific"/>
    <property type="evidence" value="ECO:0007669"/>
    <property type="project" value="InterPro"/>
</dbReference>
<keyword evidence="2" id="KW-0805">Transcription regulation</keyword>
<dbReference type="InterPro" id="IPR001138">
    <property type="entry name" value="Zn2Cys6_DnaBD"/>
</dbReference>
<evidence type="ECO:0000256" key="2">
    <source>
        <dbReference type="ARBA" id="ARBA00023015"/>
    </source>
</evidence>
<feature type="compositionally biased region" description="Basic and acidic residues" evidence="6">
    <location>
        <begin position="693"/>
        <end position="703"/>
    </location>
</feature>
<dbReference type="Proteomes" id="UP000001745">
    <property type="component" value="Unassembled WGS sequence"/>
</dbReference>
<name>B8MPM1_TALSN</name>
<feature type="domain" description="Zn(2)-C6 fungal-type" evidence="7">
    <location>
        <begin position="27"/>
        <end position="57"/>
    </location>
</feature>
<dbReference type="PANTHER" id="PTHR47424:SF3">
    <property type="entry name" value="REGULATORY PROTEIN GAL4"/>
    <property type="match status" value="1"/>
</dbReference>
<dbReference type="InterPro" id="IPR036864">
    <property type="entry name" value="Zn2-C6_fun-type_DNA-bd_sf"/>
</dbReference>
<dbReference type="PROSITE" id="PS00463">
    <property type="entry name" value="ZN2_CY6_FUNGAL_1"/>
    <property type="match status" value="1"/>
</dbReference>
<feature type="region of interest" description="Disordered" evidence="6">
    <location>
        <begin position="667"/>
        <end position="703"/>
    </location>
</feature>
<dbReference type="CDD" id="cd12148">
    <property type="entry name" value="fungal_TF_MHR"/>
    <property type="match status" value="1"/>
</dbReference>
<dbReference type="EMBL" id="EQ962658">
    <property type="protein sequence ID" value="EED14460.1"/>
    <property type="molecule type" value="Genomic_DNA"/>
</dbReference>
<dbReference type="InParanoid" id="B8MPM1"/>
<dbReference type="HOGENOM" id="CLU_008511_3_1_1"/>
<organism evidence="8 9">
    <name type="scientific">Talaromyces stipitatus (strain ATCC 10500 / CBS 375.48 / QM 6759 / NRRL 1006)</name>
    <name type="common">Penicillium stipitatum</name>
    <dbReference type="NCBI Taxonomy" id="441959"/>
    <lineage>
        <taxon>Eukaryota</taxon>
        <taxon>Fungi</taxon>
        <taxon>Dikarya</taxon>
        <taxon>Ascomycota</taxon>
        <taxon>Pezizomycotina</taxon>
        <taxon>Eurotiomycetes</taxon>
        <taxon>Eurotiomycetidae</taxon>
        <taxon>Eurotiales</taxon>
        <taxon>Trichocomaceae</taxon>
        <taxon>Talaromyces</taxon>
        <taxon>Talaromyces sect. Talaromyces</taxon>
    </lineage>
</organism>
<dbReference type="SMART" id="SM00906">
    <property type="entry name" value="Fungal_trans"/>
    <property type="match status" value="1"/>
</dbReference>
<dbReference type="GO" id="GO:0000435">
    <property type="term" value="P:positive regulation of transcription from RNA polymerase II promoter by galactose"/>
    <property type="evidence" value="ECO:0007669"/>
    <property type="project" value="TreeGrafter"/>
</dbReference>